<evidence type="ECO:0000256" key="3">
    <source>
        <dbReference type="ARBA" id="ARBA00022989"/>
    </source>
</evidence>
<feature type="domain" description="Amino acid transporter transmembrane" evidence="7">
    <location>
        <begin position="5"/>
        <end position="378"/>
    </location>
</feature>
<feature type="transmembrane region" description="Helical" evidence="6">
    <location>
        <begin position="151"/>
        <end position="175"/>
    </location>
</feature>
<protein>
    <recommendedName>
        <fullName evidence="7">Amino acid transporter transmembrane domain-containing protein</fullName>
    </recommendedName>
</protein>
<dbReference type="GO" id="GO:0015179">
    <property type="term" value="F:L-amino acid transmembrane transporter activity"/>
    <property type="evidence" value="ECO:0007669"/>
    <property type="project" value="TreeGrafter"/>
</dbReference>
<dbReference type="Pfam" id="PF01490">
    <property type="entry name" value="Aa_trans"/>
    <property type="match status" value="1"/>
</dbReference>
<proteinExistence type="predicted"/>
<dbReference type="PANTHER" id="PTHR22950:SF703">
    <property type="entry name" value="AMINO ACID TRANSPORTER TRANSMEMBRANE DOMAIN-CONTAINING PROTEIN"/>
    <property type="match status" value="1"/>
</dbReference>
<keyword evidence="9" id="KW-1185">Reference proteome</keyword>
<evidence type="ECO:0000256" key="2">
    <source>
        <dbReference type="ARBA" id="ARBA00022692"/>
    </source>
</evidence>
<keyword evidence="3 6" id="KW-1133">Transmembrane helix</keyword>
<dbReference type="EMBL" id="CADEPM010000008">
    <property type="protein sequence ID" value="CAB3409036.1"/>
    <property type="molecule type" value="Genomic_DNA"/>
</dbReference>
<name>A0A8S1F7Z7_9PELO</name>
<feature type="transmembrane region" description="Helical" evidence="6">
    <location>
        <begin position="124"/>
        <end position="145"/>
    </location>
</feature>
<dbReference type="AlphaFoldDB" id="A0A8S1F7Z7"/>
<feature type="transmembrane region" description="Helical" evidence="6">
    <location>
        <begin position="387"/>
        <end position="406"/>
    </location>
</feature>
<dbReference type="PANTHER" id="PTHR22950">
    <property type="entry name" value="AMINO ACID TRANSPORTER"/>
    <property type="match status" value="1"/>
</dbReference>
<accession>A0A8S1F7Z7</accession>
<feature type="transmembrane region" description="Helical" evidence="6">
    <location>
        <begin position="451"/>
        <end position="467"/>
    </location>
</feature>
<feature type="transmembrane region" description="Helical" evidence="6">
    <location>
        <begin position="334"/>
        <end position="358"/>
    </location>
</feature>
<evidence type="ECO:0000256" key="5">
    <source>
        <dbReference type="SAM" id="MobiDB-lite"/>
    </source>
</evidence>
<comment type="subcellular location">
    <subcellularLocation>
        <location evidence="1">Membrane</location>
        <topology evidence="1">Multi-pass membrane protein</topology>
    </subcellularLocation>
</comment>
<organism evidence="8 9">
    <name type="scientific">Caenorhabditis bovis</name>
    <dbReference type="NCBI Taxonomy" id="2654633"/>
    <lineage>
        <taxon>Eukaryota</taxon>
        <taxon>Metazoa</taxon>
        <taxon>Ecdysozoa</taxon>
        <taxon>Nematoda</taxon>
        <taxon>Chromadorea</taxon>
        <taxon>Rhabditida</taxon>
        <taxon>Rhabditina</taxon>
        <taxon>Rhabditomorpha</taxon>
        <taxon>Rhabditoidea</taxon>
        <taxon>Rhabditidae</taxon>
        <taxon>Peloderinae</taxon>
        <taxon>Caenorhabditis</taxon>
    </lineage>
</organism>
<dbReference type="Gene3D" id="1.20.1740.10">
    <property type="entry name" value="Amino acid/polyamine transporter I"/>
    <property type="match status" value="1"/>
</dbReference>
<evidence type="ECO:0000313" key="9">
    <source>
        <dbReference type="Proteomes" id="UP000494206"/>
    </source>
</evidence>
<feature type="region of interest" description="Disordered" evidence="5">
    <location>
        <begin position="475"/>
        <end position="700"/>
    </location>
</feature>
<evidence type="ECO:0000313" key="8">
    <source>
        <dbReference type="EMBL" id="CAB3409036.1"/>
    </source>
</evidence>
<feature type="transmembrane region" description="Helical" evidence="6">
    <location>
        <begin position="231"/>
        <end position="252"/>
    </location>
</feature>
<reference evidence="8 9" key="1">
    <citation type="submission" date="2020-04" db="EMBL/GenBank/DDBJ databases">
        <authorList>
            <person name="Laetsch R D."/>
            <person name="Stevens L."/>
            <person name="Kumar S."/>
            <person name="Blaxter L. M."/>
        </authorList>
    </citation>
    <scope>NUCLEOTIDE SEQUENCE [LARGE SCALE GENOMIC DNA]</scope>
</reference>
<evidence type="ECO:0000256" key="6">
    <source>
        <dbReference type="SAM" id="Phobius"/>
    </source>
</evidence>
<evidence type="ECO:0000256" key="1">
    <source>
        <dbReference type="ARBA" id="ARBA00004141"/>
    </source>
</evidence>
<dbReference type="FunFam" id="1.20.1740.10:FF:000052">
    <property type="entry name" value="Lysine histidine transporter-like 3"/>
    <property type="match status" value="1"/>
</dbReference>
<dbReference type="GO" id="GO:0005774">
    <property type="term" value="C:vacuolar membrane"/>
    <property type="evidence" value="ECO:0007669"/>
    <property type="project" value="TreeGrafter"/>
</dbReference>
<comment type="caution">
    <text evidence="8">The sequence shown here is derived from an EMBL/GenBank/DDBJ whole genome shotgun (WGS) entry which is preliminary data.</text>
</comment>
<feature type="transmembrane region" description="Helical" evidence="6">
    <location>
        <begin position="717"/>
        <end position="741"/>
    </location>
</feature>
<feature type="transmembrane region" description="Helical" evidence="6">
    <location>
        <begin position="33"/>
        <end position="56"/>
    </location>
</feature>
<keyword evidence="4 6" id="KW-0472">Membrane</keyword>
<feature type="transmembrane region" description="Helical" evidence="6">
    <location>
        <begin position="89"/>
        <end position="112"/>
    </location>
</feature>
<feature type="transmembrane region" description="Helical" evidence="6">
    <location>
        <begin position="272"/>
        <end position="290"/>
    </location>
</feature>
<dbReference type="Proteomes" id="UP000494206">
    <property type="component" value="Unassembled WGS sequence"/>
</dbReference>
<keyword evidence="2 6" id="KW-0812">Transmembrane</keyword>
<evidence type="ECO:0000256" key="4">
    <source>
        <dbReference type="ARBA" id="ARBA00023136"/>
    </source>
</evidence>
<feature type="compositionally biased region" description="Basic and acidic residues" evidence="5">
    <location>
        <begin position="536"/>
        <end position="643"/>
    </location>
</feature>
<gene>
    <name evidence="8" type="ORF">CBOVIS_LOCUS10736</name>
</gene>
<feature type="compositionally biased region" description="Basic and acidic residues" evidence="5">
    <location>
        <begin position="487"/>
        <end position="498"/>
    </location>
</feature>
<dbReference type="InterPro" id="IPR013057">
    <property type="entry name" value="AA_transpt_TM"/>
</dbReference>
<feature type="transmembrane region" description="Helical" evidence="6">
    <location>
        <begin position="6"/>
        <end position="26"/>
    </location>
</feature>
<evidence type="ECO:0000259" key="7">
    <source>
        <dbReference type="Pfam" id="PF01490"/>
    </source>
</evidence>
<dbReference type="OrthoDB" id="655540at2759"/>
<feature type="transmembrane region" description="Helical" evidence="6">
    <location>
        <begin position="311"/>
        <end position="328"/>
    </location>
</feature>
<sequence>MDKGYSWYIAVIFVFGETAGSGLVALPSSMLSLGLLGGILTLIAMGVVTFYTAYLLSNNWIILKSRWSEYADHCRNPYPEMGFRALGPYMAIFTNACCHSTAFGGGAVFALLAAKTLGEVLNGLGITVSTCTMLVAVGVILWPFIMLKSPMHFWQVSIVAAFSTLTAVVLIIIGYTMDSAVCIKEASYPEINPQSISSSLATIIFAYGGHPCIPTIIHDMKTPQHFFRTCLISYVGLFLIYAPVSIFGYWIYGSSVTDSVISSVQNDTVRRIVSILIATHVFFSILIIVNPLMQFSEHILKIKHEFGIGRFLVRTTVFSAIILSAAVVPNFGLVINLVGGSFLPFLVLILPVILAAMLEAGKKLENEGIKNPVTLKMILKTHPTWRIFLDLSILILGIWILINSMWNSILTLIFSSSASTMSCFKQWLSTEFVNVSLSNHFQCCGAFRSKFTLLLICGILLIGIVDARKNSTKFGKPGTVDVNETNIRTDIELPDESKPTPQLKPLPEEPTTKKVETQKTQKPASEKPEQLPIEKTVPEKPEQLPKEKTVPEKPEQLPKEKTVPEKPEQLPKEKTVPEKPEQLPKEKTVPEKPEQLPKEKTVPEKPEQLPKEKTVPEKPEQLPKEKTVPENPKQPDQETHAPEIEDQPTQPPPEAPVSKLPAPKSPAATEENNPKPANSSGNAKKNEGGEEQSGSKYDKSNKMNIAQTKMRSKGFGVIFAILTGIICFIYVTHWAVFVWLLSVLSKQKK</sequence>
<feature type="compositionally biased region" description="Basic and acidic residues" evidence="5">
    <location>
        <begin position="506"/>
        <end position="529"/>
    </location>
</feature>